<protein>
    <submittedName>
        <fullName evidence="1">Uncharacterized protein</fullName>
    </submittedName>
</protein>
<name>A0A6A3CLE2_HIBSY</name>
<evidence type="ECO:0000313" key="2">
    <source>
        <dbReference type="Proteomes" id="UP000436088"/>
    </source>
</evidence>
<sequence>MSMKNKKKVTQFPPRRGQVKSQIFESIVKSVASVASRLKKRWPKMKVKVTMERVAPLEHPLHLKAGMLLKEIATS</sequence>
<gene>
    <name evidence="1" type="ORF">F3Y22_tig00003715pilonHSYRG00359</name>
</gene>
<keyword evidence="2" id="KW-1185">Reference proteome</keyword>
<reference evidence="1" key="1">
    <citation type="submission" date="2019-09" db="EMBL/GenBank/DDBJ databases">
        <title>Draft genome information of white flower Hibiscus syriacus.</title>
        <authorList>
            <person name="Kim Y.-M."/>
        </authorList>
    </citation>
    <scope>NUCLEOTIDE SEQUENCE [LARGE SCALE GENOMIC DNA]</scope>
    <source>
        <strain evidence="1">YM2019G1</strain>
    </source>
</reference>
<evidence type="ECO:0000313" key="1">
    <source>
        <dbReference type="EMBL" id="KAE8729517.1"/>
    </source>
</evidence>
<accession>A0A6A3CLE2</accession>
<comment type="caution">
    <text evidence="1">The sequence shown here is derived from an EMBL/GenBank/DDBJ whole genome shotgun (WGS) entry which is preliminary data.</text>
</comment>
<dbReference type="Proteomes" id="UP000436088">
    <property type="component" value="Unassembled WGS sequence"/>
</dbReference>
<proteinExistence type="predicted"/>
<organism evidence="1 2">
    <name type="scientific">Hibiscus syriacus</name>
    <name type="common">Rose of Sharon</name>
    <dbReference type="NCBI Taxonomy" id="106335"/>
    <lineage>
        <taxon>Eukaryota</taxon>
        <taxon>Viridiplantae</taxon>
        <taxon>Streptophyta</taxon>
        <taxon>Embryophyta</taxon>
        <taxon>Tracheophyta</taxon>
        <taxon>Spermatophyta</taxon>
        <taxon>Magnoliopsida</taxon>
        <taxon>eudicotyledons</taxon>
        <taxon>Gunneridae</taxon>
        <taxon>Pentapetalae</taxon>
        <taxon>rosids</taxon>
        <taxon>malvids</taxon>
        <taxon>Malvales</taxon>
        <taxon>Malvaceae</taxon>
        <taxon>Malvoideae</taxon>
        <taxon>Hibiscus</taxon>
    </lineage>
</organism>
<dbReference type="EMBL" id="VEPZ02000229">
    <property type="protein sequence ID" value="KAE8729517.1"/>
    <property type="molecule type" value="Genomic_DNA"/>
</dbReference>
<dbReference type="AlphaFoldDB" id="A0A6A3CLE2"/>